<dbReference type="PANTHER" id="PTHR21519">
    <property type="entry name" value="PDZ DOMAIN-CONTAINING PROTEIN 8"/>
    <property type="match status" value="1"/>
</dbReference>
<dbReference type="InterPro" id="IPR046349">
    <property type="entry name" value="C1-like_sf"/>
</dbReference>
<reference evidence="6" key="1">
    <citation type="submission" date="2022-11" db="UniProtKB">
        <authorList>
            <consortium name="WormBaseParasite"/>
        </authorList>
    </citation>
    <scope>IDENTIFICATION</scope>
</reference>
<accession>A0A915DP04</accession>
<feature type="region of interest" description="Disordered" evidence="3">
    <location>
        <begin position="71"/>
        <end position="94"/>
    </location>
</feature>
<protein>
    <submittedName>
        <fullName evidence="6">Phorbol-ester/DAG-type domain-containing protein</fullName>
    </submittedName>
</protein>
<keyword evidence="2" id="KW-0862">Zinc</keyword>
<dbReference type="Proteomes" id="UP000887574">
    <property type="component" value="Unplaced"/>
</dbReference>
<feature type="region of interest" description="Disordered" evidence="3">
    <location>
        <begin position="109"/>
        <end position="154"/>
    </location>
</feature>
<proteinExistence type="predicted"/>
<dbReference type="InterPro" id="IPR002219">
    <property type="entry name" value="PKC_DAG/PE"/>
</dbReference>
<evidence type="ECO:0000313" key="5">
    <source>
        <dbReference type="Proteomes" id="UP000887574"/>
    </source>
</evidence>
<dbReference type="Gene3D" id="3.30.60.20">
    <property type="match status" value="1"/>
</dbReference>
<dbReference type="SUPFAM" id="SSF57889">
    <property type="entry name" value="Cysteine-rich domain"/>
    <property type="match status" value="1"/>
</dbReference>
<name>A0A915DP04_9BILA</name>
<evidence type="ECO:0000259" key="4">
    <source>
        <dbReference type="PROSITE" id="PS50081"/>
    </source>
</evidence>
<dbReference type="PROSITE" id="PS50081">
    <property type="entry name" value="ZF_DAG_PE_2"/>
    <property type="match status" value="1"/>
</dbReference>
<dbReference type="GO" id="GO:1990456">
    <property type="term" value="P:mitochondrion-endoplasmic reticulum membrane tethering"/>
    <property type="evidence" value="ECO:0007669"/>
    <property type="project" value="InterPro"/>
</dbReference>
<feature type="domain" description="Phorbol-ester/DAG-type" evidence="4">
    <location>
        <begin position="1"/>
        <end position="35"/>
    </location>
</feature>
<feature type="compositionally biased region" description="Polar residues" evidence="3">
    <location>
        <begin position="119"/>
        <end position="149"/>
    </location>
</feature>
<dbReference type="GO" id="GO:0046872">
    <property type="term" value="F:metal ion binding"/>
    <property type="evidence" value="ECO:0007669"/>
    <property type="project" value="UniProtKB-KW"/>
</dbReference>
<keyword evidence="5" id="KW-1185">Reference proteome</keyword>
<evidence type="ECO:0000256" key="1">
    <source>
        <dbReference type="ARBA" id="ARBA00022723"/>
    </source>
</evidence>
<feature type="compositionally biased region" description="Polar residues" evidence="3">
    <location>
        <begin position="76"/>
        <end position="88"/>
    </location>
</feature>
<organism evidence="5 6">
    <name type="scientific">Ditylenchus dipsaci</name>
    <dbReference type="NCBI Taxonomy" id="166011"/>
    <lineage>
        <taxon>Eukaryota</taxon>
        <taxon>Metazoa</taxon>
        <taxon>Ecdysozoa</taxon>
        <taxon>Nematoda</taxon>
        <taxon>Chromadorea</taxon>
        <taxon>Rhabditida</taxon>
        <taxon>Tylenchina</taxon>
        <taxon>Tylenchomorpha</taxon>
        <taxon>Sphaerularioidea</taxon>
        <taxon>Anguinidae</taxon>
        <taxon>Anguininae</taxon>
        <taxon>Ditylenchus</taxon>
    </lineage>
</organism>
<dbReference type="GO" id="GO:0044233">
    <property type="term" value="C:mitochondria-associated endoplasmic reticulum membrane contact site"/>
    <property type="evidence" value="ECO:0007669"/>
    <property type="project" value="InterPro"/>
</dbReference>
<dbReference type="AlphaFoldDB" id="A0A915DP04"/>
<dbReference type="GO" id="GO:0051560">
    <property type="term" value="P:mitochondrial calcium ion homeostasis"/>
    <property type="evidence" value="ECO:0007669"/>
    <property type="project" value="InterPro"/>
</dbReference>
<evidence type="ECO:0000313" key="6">
    <source>
        <dbReference type="WBParaSite" id="jg22019"/>
    </source>
</evidence>
<keyword evidence="1" id="KW-0479">Metal-binding</keyword>
<evidence type="ECO:0000256" key="2">
    <source>
        <dbReference type="ARBA" id="ARBA00022833"/>
    </source>
</evidence>
<dbReference type="WBParaSite" id="jg22019">
    <property type="protein sequence ID" value="jg22019"/>
    <property type="gene ID" value="jg22019"/>
</dbReference>
<dbReference type="GO" id="GO:0005739">
    <property type="term" value="C:mitochondrion"/>
    <property type="evidence" value="ECO:0007669"/>
    <property type="project" value="GOC"/>
</dbReference>
<dbReference type="InterPro" id="IPR039275">
    <property type="entry name" value="PDZD8"/>
</dbReference>
<dbReference type="PANTHER" id="PTHR21519:SF1">
    <property type="entry name" value="PDZ DOMAIN-CONTAINING PROTEIN 8"/>
    <property type="match status" value="1"/>
</dbReference>
<sequence>MCKGKIWLKWASRCTTCNFVCHNKCVERANREHECVPDVRPMNFEDDAHFEVLDGAELGDQPHHFQPEIEERDLSTADTDSIATSNTTSRRRRIANKVSEKLTTTWRNVGAPRMRKLSKQTSPTTDVSTTISSDLDSARTAENSSSQGGQEVDGNELVSIVETLAKDFQI</sequence>
<evidence type="ECO:0000256" key="3">
    <source>
        <dbReference type="SAM" id="MobiDB-lite"/>
    </source>
</evidence>